<dbReference type="Proteomes" id="UP000681722">
    <property type="component" value="Unassembled WGS sequence"/>
</dbReference>
<dbReference type="EMBL" id="CAJOBC010136064">
    <property type="protein sequence ID" value="CAF4629324.1"/>
    <property type="molecule type" value="Genomic_DNA"/>
</dbReference>
<sequence length="51" mass="5744">CQFGLLSTRFTIESPVDLRTACPDDLKNLDIFELKDEITLIEASKLFVRGA</sequence>
<comment type="caution">
    <text evidence="1">The sequence shown here is derived from an EMBL/GenBank/DDBJ whole genome shotgun (WGS) entry which is preliminary data.</text>
</comment>
<organism evidence="1 2">
    <name type="scientific">Didymodactylos carnosus</name>
    <dbReference type="NCBI Taxonomy" id="1234261"/>
    <lineage>
        <taxon>Eukaryota</taxon>
        <taxon>Metazoa</taxon>
        <taxon>Spiralia</taxon>
        <taxon>Gnathifera</taxon>
        <taxon>Rotifera</taxon>
        <taxon>Eurotatoria</taxon>
        <taxon>Bdelloidea</taxon>
        <taxon>Philodinida</taxon>
        <taxon>Philodinidae</taxon>
        <taxon>Didymodactylos</taxon>
    </lineage>
</organism>
<feature type="non-terminal residue" evidence="1">
    <location>
        <position position="1"/>
    </location>
</feature>
<proteinExistence type="predicted"/>
<dbReference type="AlphaFoldDB" id="A0A8S2ZKG1"/>
<reference evidence="1" key="1">
    <citation type="submission" date="2021-02" db="EMBL/GenBank/DDBJ databases">
        <authorList>
            <person name="Nowell W R."/>
        </authorList>
    </citation>
    <scope>NUCLEOTIDE SEQUENCE</scope>
</reference>
<feature type="non-terminal residue" evidence="1">
    <location>
        <position position="51"/>
    </location>
</feature>
<name>A0A8S2ZKG1_9BILA</name>
<protein>
    <submittedName>
        <fullName evidence="1">Uncharacterized protein</fullName>
    </submittedName>
</protein>
<accession>A0A8S2ZKG1</accession>
<evidence type="ECO:0000313" key="1">
    <source>
        <dbReference type="EMBL" id="CAF4629324.1"/>
    </source>
</evidence>
<evidence type="ECO:0000313" key="2">
    <source>
        <dbReference type="Proteomes" id="UP000681722"/>
    </source>
</evidence>
<dbReference type="OrthoDB" id="10054092at2759"/>
<gene>
    <name evidence="1" type="ORF">SRO942_LOCUS49801</name>
</gene>